<dbReference type="EMBL" id="LT608168">
    <property type="protein sequence ID" value="SCL96621.1"/>
    <property type="molecule type" value="Genomic_DNA"/>
</dbReference>
<keyword evidence="4 8" id="KW-0812">Transmembrane</keyword>
<sequence length="505" mass="57046">MSESYCTKVLNFLKGMRLKSNPNLPGAKQETPFNINRVFLLIIILIYTATSACIYFDWTAIRNLLLSVGKYKHLNIGEHDDITLSPQYKKINNLYPMTLAIHFTMSVFCGFLYDHIGPKFTAMIGQAFNILSWIFLSIDTTKIDTTLIGFVFLGLGADTAFIPILTVTNLFPDISTFIMTVIGAAASLSYAVPATLNFIYKKYPDLPFYYICYGYIFTILIPCLLIALFLLPVKPFKGLDYYLENGQGSEKTTVEQIGSTSDVEMQPRSIQNGNTDISNNVNKNENTKDIIEGKDFHKQSIMLFFKVLLSYPSICVIVYFILFNISTVFYAMVTDIYFSYNKSLINMINILMPLSFIPCIIFGRFINKYGAAIIIILMNACSALMHLTALIQHQVAGVISVFLYMCVASIYTSQIYCFLSRAFPSVVFGKLVGITSLFGGMFSLFCEKLYDNILISNENKNDPTTISILLAICFIVMFLPLSILYTRNYEKNIEEESSEQNQIQA</sequence>
<evidence type="ECO:0000313" key="9">
    <source>
        <dbReference type="EMBL" id="SCL96493.1"/>
    </source>
</evidence>
<feature type="transmembrane region" description="Helical" evidence="8">
    <location>
        <begin position="120"/>
        <end position="138"/>
    </location>
</feature>
<evidence type="ECO:0000313" key="12">
    <source>
        <dbReference type="Proteomes" id="UP000507163"/>
    </source>
</evidence>
<dbReference type="Gene3D" id="1.20.1250.20">
    <property type="entry name" value="MFS general substrate transporter like domains"/>
    <property type="match status" value="1"/>
</dbReference>
<dbReference type="EMBL" id="LT608154">
    <property type="protein sequence ID" value="SCL96493.1"/>
    <property type="molecule type" value="Genomic_DNA"/>
</dbReference>
<name>A0A1C6X1R0_PLACU</name>
<proteinExistence type="inferred from homology"/>
<evidence type="ECO:0000256" key="8">
    <source>
        <dbReference type="SAM" id="Phobius"/>
    </source>
</evidence>
<evidence type="ECO:0000256" key="7">
    <source>
        <dbReference type="ARBA" id="ARBA00023136"/>
    </source>
</evidence>
<gene>
    <name evidence="10" type="primary">NPT1</name>
    <name evidence="10" type="ORF">PCHAJ_000024200</name>
    <name evidence="9" type="ORF">PCHCB_000024200</name>
</gene>
<evidence type="ECO:0000256" key="1">
    <source>
        <dbReference type="ARBA" id="ARBA00004141"/>
    </source>
</evidence>
<evidence type="ECO:0000256" key="6">
    <source>
        <dbReference type="ARBA" id="ARBA00022989"/>
    </source>
</evidence>
<dbReference type="InterPro" id="IPR036259">
    <property type="entry name" value="MFS_trans_sf"/>
</dbReference>
<evidence type="ECO:0000256" key="3">
    <source>
        <dbReference type="ARBA" id="ARBA00022448"/>
    </source>
</evidence>
<dbReference type="PANTHER" id="PTHR20772">
    <property type="entry name" value="PROTEIN FMP42"/>
    <property type="match status" value="1"/>
</dbReference>
<organism evidence="10 12">
    <name type="scientific">Plasmodium chabaudi chabaudi</name>
    <dbReference type="NCBI Taxonomy" id="31271"/>
    <lineage>
        <taxon>Eukaryota</taxon>
        <taxon>Sar</taxon>
        <taxon>Alveolata</taxon>
        <taxon>Apicomplexa</taxon>
        <taxon>Aconoidasida</taxon>
        <taxon>Haemosporida</taxon>
        <taxon>Plasmodiidae</taxon>
        <taxon>Plasmodium</taxon>
        <taxon>Plasmodium (Vinckeia)</taxon>
    </lineage>
</organism>
<evidence type="ECO:0000256" key="4">
    <source>
        <dbReference type="ARBA" id="ARBA00022692"/>
    </source>
</evidence>
<feature type="transmembrane region" description="Helical" evidence="8">
    <location>
        <begin position="177"/>
        <end position="196"/>
    </location>
</feature>
<keyword evidence="5" id="KW-0029">Amino-acid transport</keyword>
<feature type="transmembrane region" description="Helical" evidence="8">
    <location>
        <begin position="369"/>
        <end position="391"/>
    </location>
</feature>
<evidence type="ECO:0000313" key="11">
    <source>
        <dbReference type="Proteomes" id="UP000195489"/>
    </source>
</evidence>
<dbReference type="InterPro" id="IPR052599">
    <property type="entry name" value="SLC43A_AATransporter"/>
</dbReference>
<accession>A0A1C6X1R0</accession>
<feature type="transmembrane region" description="Helical" evidence="8">
    <location>
        <begin position="308"/>
        <end position="332"/>
    </location>
</feature>
<comment type="subcellular location">
    <subcellularLocation>
        <location evidence="1">Membrane</location>
        <topology evidence="1">Multi-pass membrane protein</topology>
    </subcellularLocation>
</comment>
<dbReference type="AlphaFoldDB" id="A0A1C6X1R0"/>
<protein>
    <submittedName>
        <fullName evidence="10">Novel putative transporter 1</fullName>
    </submittedName>
</protein>
<evidence type="ECO:0000313" key="10">
    <source>
        <dbReference type="EMBL" id="SCL96621.1"/>
    </source>
</evidence>
<evidence type="ECO:0000256" key="5">
    <source>
        <dbReference type="ARBA" id="ARBA00022970"/>
    </source>
</evidence>
<dbReference type="Proteomes" id="UP000507163">
    <property type="component" value="Chromosome 2"/>
</dbReference>
<dbReference type="PANTHER" id="PTHR20772:SF2">
    <property type="entry name" value="PROTEIN FMP42"/>
    <property type="match status" value="1"/>
</dbReference>
<keyword evidence="7 8" id="KW-0472">Membrane</keyword>
<dbReference type="SUPFAM" id="SSF103473">
    <property type="entry name" value="MFS general substrate transporter"/>
    <property type="match status" value="1"/>
</dbReference>
<keyword evidence="6 8" id="KW-1133">Transmembrane helix</keyword>
<reference evidence="11 12" key="1">
    <citation type="submission" date="2016-08" db="EMBL/GenBank/DDBJ databases">
        <authorList>
            <consortium name="Pathogen Informatics"/>
        </authorList>
    </citation>
    <scope>NUCLEOTIDE SEQUENCE [LARGE SCALE GENOMIC DNA]</scope>
    <source>
        <strain evidence="10 12">AJ</strain>
        <strain evidence="9 11">CB</strain>
    </source>
</reference>
<feature type="transmembrane region" description="Helical" evidence="8">
    <location>
        <begin position="150"/>
        <end position="170"/>
    </location>
</feature>
<feature type="transmembrane region" description="Helical" evidence="8">
    <location>
        <begin position="397"/>
        <end position="419"/>
    </location>
</feature>
<feature type="transmembrane region" description="Helical" evidence="8">
    <location>
        <begin position="38"/>
        <end position="58"/>
    </location>
</feature>
<dbReference type="GO" id="GO:0006865">
    <property type="term" value="P:amino acid transport"/>
    <property type="evidence" value="ECO:0007669"/>
    <property type="project" value="UniProtKB-KW"/>
</dbReference>
<dbReference type="Proteomes" id="UP000195489">
    <property type="component" value="Chromosome 2"/>
</dbReference>
<feature type="transmembrane region" description="Helical" evidence="8">
    <location>
        <begin position="208"/>
        <end position="231"/>
    </location>
</feature>
<keyword evidence="3" id="KW-0813">Transport</keyword>
<feature type="transmembrane region" description="Helical" evidence="8">
    <location>
        <begin position="426"/>
        <end position="445"/>
    </location>
</feature>
<feature type="transmembrane region" description="Helical" evidence="8">
    <location>
        <begin position="94"/>
        <end position="113"/>
    </location>
</feature>
<evidence type="ECO:0000256" key="2">
    <source>
        <dbReference type="ARBA" id="ARBA00006595"/>
    </source>
</evidence>
<dbReference type="GO" id="GO:0016020">
    <property type="term" value="C:membrane"/>
    <property type="evidence" value="ECO:0007669"/>
    <property type="project" value="UniProtKB-SubCell"/>
</dbReference>
<feature type="transmembrane region" description="Helical" evidence="8">
    <location>
        <begin position="465"/>
        <end position="485"/>
    </location>
</feature>
<feature type="transmembrane region" description="Helical" evidence="8">
    <location>
        <begin position="344"/>
        <end position="362"/>
    </location>
</feature>
<comment type="similarity">
    <text evidence="2">Belongs to the SLC43A transporter (TC 2.A.1.44) family.</text>
</comment>